<dbReference type="Proteomes" id="UP001152795">
    <property type="component" value="Unassembled WGS sequence"/>
</dbReference>
<name>A0A6S7ISD3_PARCT</name>
<keyword evidence="2" id="KW-1185">Reference proteome</keyword>
<reference evidence="1" key="1">
    <citation type="submission" date="2020-04" db="EMBL/GenBank/DDBJ databases">
        <authorList>
            <person name="Alioto T."/>
            <person name="Alioto T."/>
            <person name="Gomez Garrido J."/>
        </authorList>
    </citation>
    <scope>NUCLEOTIDE SEQUENCE</scope>
    <source>
        <strain evidence="1">A484AB</strain>
    </source>
</reference>
<dbReference type="Pfam" id="PF00085">
    <property type="entry name" value="Thioredoxin"/>
    <property type="match status" value="1"/>
</dbReference>
<sequence length="134" mass="15433">MVCLVRQILEISSIGQLEETHWQNKDQLIVVEFYVSGTPDCNSSVEEFEALNSKYGIEKQALFVRINFELEPACKEIYDVDVFPSYKLFWNNETLCEISGMDKENLEKAIVENLRGPAAERVADRGSDDYFDPR</sequence>
<organism evidence="1 2">
    <name type="scientific">Paramuricea clavata</name>
    <name type="common">Red gorgonian</name>
    <name type="synonym">Violescent sea-whip</name>
    <dbReference type="NCBI Taxonomy" id="317549"/>
    <lineage>
        <taxon>Eukaryota</taxon>
        <taxon>Metazoa</taxon>
        <taxon>Cnidaria</taxon>
        <taxon>Anthozoa</taxon>
        <taxon>Octocorallia</taxon>
        <taxon>Malacalcyonacea</taxon>
        <taxon>Plexauridae</taxon>
        <taxon>Paramuricea</taxon>
    </lineage>
</organism>
<dbReference type="EMBL" id="CACRXK020010709">
    <property type="protein sequence ID" value="CAB4019959.1"/>
    <property type="molecule type" value="Genomic_DNA"/>
</dbReference>
<evidence type="ECO:0000313" key="1">
    <source>
        <dbReference type="EMBL" id="CAB4019959.1"/>
    </source>
</evidence>
<dbReference type="InterPro" id="IPR013766">
    <property type="entry name" value="Thioredoxin_domain"/>
</dbReference>
<dbReference type="AlphaFoldDB" id="A0A6S7ISD3"/>
<dbReference type="InterPro" id="IPR036249">
    <property type="entry name" value="Thioredoxin-like_sf"/>
</dbReference>
<gene>
    <name evidence="1" type="ORF">PACLA_8A057101</name>
</gene>
<dbReference type="Gene3D" id="3.40.30.10">
    <property type="entry name" value="Glutaredoxin"/>
    <property type="match status" value="1"/>
</dbReference>
<protein>
    <submittedName>
        <fullName evidence="1">Thioredoxin 1</fullName>
    </submittedName>
</protein>
<evidence type="ECO:0000313" key="2">
    <source>
        <dbReference type="Proteomes" id="UP001152795"/>
    </source>
</evidence>
<proteinExistence type="predicted"/>
<comment type="caution">
    <text evidence="1">The sequence shown here is derived from an EMBL/GenBank/DDBJ whole genome shotgun (WGS) entry which is preliminary data.</text>
</comment>
<dbReference type="SUPFAM" id="SSF52833">
    <property type="entry name" value="Thioredoxin-like"/>
    <property type="match status" value="1"/>
</dbReference>
<accession>A0A6S7ISD3</accession>